<comment type="caution">
    <text evidence="1">The sequence shown here is derived from an EMBL/GenBank/DDBJ whole genome shotgun (WGS) entry which is preliminary data.</text>
</comment>
<gene>
    <name evidence="1" type="ORF">GE061_004788</name>
</gene>
<reference evidence="1" key="1">
    <citation type="journal article" date="2021" name="Mol. Ecol. Resour.">
        <title>Apolygus lucorum genome provides insights into omnivorousness and mesophyll feeding.</title>
        <authorList>
            <person name="Liu Y."/>
            <person name="Liu H."/>
            <person name="Wang H."/>
            <person name="Huang T."/>
            <person name="Liu B."/>
            <person name="Yang B."/>
            <person name="Yin L."/>
            <person name="Li B."/>
            <person name="Zhang Y."/>
            <person name="Zhang S."/>
            <person name="Jiang F."/>
            <person name="Zhang X."/>
            <person name="Ren Y."/>
            <person name="Wang B."/>
            <person name="Wang S."/>
            <person name="Lu Y."/>
            <person name="Wu K."/>
            <person name="Fan W."/>
            <person name="Wang G."/>
        </authorList>
    </citation>
    <scope>NUCLEOTIDE SEQUENCE</scope>
    <source>
        <strain evidence="1">12Hb</strain>
    </source>
</reference>
<evidence type="ECO:0000313" key="1">
    <source>
        <dbReference type="EMBL" id="KAF6202389.1"/>
    </source>
</evidence>
<protein>
    <submittedName>
        <fullName evidence="1">Uncharacterized protein</fullName>
    </submittedName>
</protein>
<proteinExistence type="predicted"/>
<sequence>MPAEVHLGSLTANGAEEVVELFASHFSSVYDPPLATGSIDFSHRNSFSLGSICIKQETITSELASLNANKGMGPDGVPPILLKCCASSIQGIGSSLVDISLVGQPLFGLTTHLLVQPYG</sequence>
<keyword evidence="2" id="KW-1185">Reference proteome</keyword>
<dbReference type="Proteomes" id="UP000466442">
    <property type="component" value="Linkage Group LG12"/>
</dbReference>
<dbReference type="EMBL" id="WIXP02000012">
    <property type="protein sequence ID" value="KAF6202389.1"/>
    <property type="molecule type" value="Genomic_DNA"/>
</dbReference>
<dbReference type="OrthoDB" id="6619473at2759"/>
<organism evidence="1 2">
    <name type="scientific">Apolygus lucorum</name>
    <name type="common">Small green plant bug</name>
    <name type="synonym">Lygocoris lucorum</name>
    <dbReference type="NCBI Taxonomy" id="248454"/>
    <lineage>
        <taxon>Eukaryota</taxon>
        <taxon>Metazoa</taxon>
        <taxon>Ecdysozoa</taxon>
        <taxon>Arthropoda</taxon>
        <taxon>Hexapoda</taxon>
        <taxon>Insecta</taxon>
        <taxon>Pterygota</taxon>
        <taxon>Neoptera</taxon>
        <taxon>Paraneoptera</taxon>
        <taxon>Hemiptera</taxon>
        <taxon>Heteroptera</taxon>
        <taxon>Panheteroptera</taxon>
        <taxon>Cimicomorpha</taxon>
        <taxon>Miridae</taxon>
        <taxon>Mirini</taxon>
        <taxon>Apolygus</taxon>
    </lineage>
</organism>
<evidence type="ECO:0000313" key="2">
    <source>
        <dbReference type="Proteomes" id="UP000466442"/>
    </source>
</evidence>
<accession>A0A8S9X1P1</accession>
<dbReference type="AlphaFoldDB" id="A0A8S9X1P1"/>
<name>A0A8S9X1P1_APOLU</name>